<evidence type="ECO:0000313" key="1">
    <source>
        <dbReference type="EMBL" id="MEZ0473768.1"/>
    </source>
</evidence>
<proteinExistence type="predicted"/>
<comment type="caution">
    <text evidence="1">The sequence shown here is derived from an EMBL/GenBank/DDBJ whole genome shotgun (WGS) entry which is preliminary data.</text>
</comment>
<protein>
    <submittedName>
        <fullName evidence="1">Phosphoglycerate mutase</fullName>
    </submittedName>
</protein>
<dbReference type="RefSeq" id="WP_370562888.1">
    <property type="nucleotide sequence ID" value="NZ_JBFWIB010000002.1"/>
</dbReference>
<accession>A0ABV4HMH7</accession>
<gene>
    <name evidence="1" type="ORF">AB6713_03930</name>
</gene>
<dbReference type="EMBL" id="JBFWIC010000003">
    <property type="protein sequence ID" value="MEZ0473768.1"/>
    <property type="molecule type" value="Genomic_DNA"/>
</dbReference>
<keyword evidence="2" id="KW-1185">Reference proteome</keyword>
<evidence type="ECO:0000313" key="2">
    <source>
        <dbReference type="Proteomes" id="UP001566331"/>
    </source>
</evidence>
<sequence>MGAARVTFLLPAAERFGAQRLDDAGARALGRADRLPAGEAGYRAQLLRHFELLPRRWPIAALSRQMDAGDAAGSAWLRADPAYVRPDINGARLLACGEALTLGDADVAALLPPLKPLFGDAGFPIDAPVPTRWYLRLPPQADLPEFTAPSEALGADLFEHLAEGSRGRRWRALLNEAQIVLHNHPWNARRIEHGLAPVNSLWFWGAGLLPDHVRSGFAAVSGDDESLRALAAAAGLRVQPPEARFAAPDVDTLIDLRPLRDLKLFAQAWLAPALEAVQAGHLASLRLDLEDGDAFRIARGQRWRVWRRPQAALAR</sequence>
<reference evidence="1 2" key="1">
    <citation type="submission" date="2024-07" db="EMBL/GenBank/DDBJ databases">
        <title>Luteimonas salilacus sp. nov., isolated from the shore soil of Salt Lake in Tibet of China.</title>
        <authorList>
            <person name="Zhang X."/>
            <person name="Li A."/>
        </authorList>
    </citation>
    <scope>NUCLEOTIDE SEQUENCE [LARGE SCALE GENOMIC DNA]</scope>
    <source>
        <strain evidence="1 2">B3-2-R+30</strain>
    </source>
</reference>
<dbReference type="PIRSF" id="PIRSF015283">
    <property type="entry name" value="Regulatory_RpfE"/>
    <property type="match status" value="1"/>
</dbReference>
<organism evidence="1 2">
    <name type="scientific">Luteimonas salinilitoris</name>
    <dbReference type="NCBI Taxonomy" id="3237697"/>
    <lineage>
        <taxon>Bacteria</taxon>
        <taxon>Pseudomonadati</taxon>
        <taxon>Pseudomonadota</taxon>
        <taxon>Gammaproteobacteria</taxon>
        <taxon>Lysobacterales</taxon>
        <taxon>Lysobacteraceae</taxon>
        <taxon>Luteimonas</taxon>
    </lineage>
</organism>
<name>A0ABV4HMH7_9GAMM</name>
<dbReference type="Proteomes" id="UP001566331">
    <property type="component" value="Unassembled WGS sequence"/>
</dbReference>
<dbReference type="InterPro" id="IPR016631">
    <property type="entry name" value="Regulatory_RpfE"/>
</dbReference>